<comment type="caution">
    <text evidence="2">The sequence shown here is derived from an EMBL/GenBank/DDBJ whole genome shotgun (WGS) entry which is preliminary data.</text>
</comment>
<evidence type="ECO:0000313" key="2">
    <source>
        <dbReference type="EMBL" id="TXK78039.1"/>
    </source>
</evidence>
<feature type="transmembrane region" description="Helical" evidence="1">
    <location>
        <begin position="39"/>
        <end position="61"/>
    </location>
</feature>
<dbReference type="OrthoDB" id="6272405at2"/>
<dbReference type="EMBL" id="VRLR01000015">
    <property type="protein sequence ID" value="TXK78039.1"/>
    <property type="molecule type" value="Genomic_DNA"/>
</dbReference>
<reference evidence="2 3" key="1">
    <citation type="submission" date="2019-08" db="EMBL/GenBank/DDBJ databases">
        <title>Draft genome analysis of Rheinheimera tangshanensis isolated from the roots of fresh rice plants (Oryza sativa).</title>
        <authorList>
            <person name="Yu Q."/>
            <person name="Qi Y."/>
            <person name="Zhang H."/>
            <person name="Pu J."/>
        </authorList>
    </citation>
    <scope>NUCLEOTIDE SEQUENCE [LARGE SCALE GENOMIC DNA]</scope>
    <source>
        <strain evidence="2 3">JA3-B52</strain>
    </source>
</reference>
<keyword evidence="1" id="KW-0812">Transmembrane</keyword>
<keyword evidence="1" id="KW-1133">Transmembrane helix</keyword>
<keyword evidence="1" id="KW-0472">Membrane</keyword>
<evidence type="ECO:0000313" key="3">
    <source>
        <dbReference type="Proteomes" id="UP000321814"/>
    </source>
</evidence>
<organism evidence="2 3">
    <name type="scientific">Rheinheimera tangshanensis</name>
    <dbReference type="NCBI Taxonomy" id="400153"/>
    <lineage>
        <taxon>Bacteria</taxon>
        <taxon>Pseudomonadati</taxon>
        <taxon>Pseudomonadota</taxon>
        <taxon>Gammaproteobacteria</taxon>
        <taxon>Chromatiales</taxon>
        <taxon>Chromatiaceae</taxon>
        <taxon>Rheinheimera</taxon>
    </lineage>
</organism>
<dbReference type="Proteomes" id="UP000321814">
    <property type="component" value="Unassembled WGS sequence"/>
</dbReference>
<protein>
    <submittedName>
        <fullName evidence="2">Uncharacterized protein</fullName>
    </submittedName>
</protein>
<keyword evidence="3" id="KW-1185">Reference proteome</keyword>
<accession>A0A5C8LQZ7</accession>
<name>A0A5C8LQZ7_9GAMM</name>
<gene>
    <name evidence="2" type="ORF">FU839_17300</name>
</gene>
<dbReference type="AlphaFoldDB" id="A0A5C8LQZ7"/>
<evidence type="ECO:0000256" key="1">
    <source>
        <dbReference type="SAM" id="Phobius"/>
    </source>
</evidence>
<proteinExistence type="predicted"/>
<dbReference type="RefSeq" id="WP_147905367.1">
    <property type="nucleotide sequence ID" value="NZ_BAAAGC010000006.1"/>
</dbReference>
<sequence>MLIQQLIKKQQVKLAVLTEQSQLQQQELLLRKQQLSQSALAFIGSTPGLLLSFSVGCLFQLRHNSLVKTLRSVVGFRWIAQLIR</sequence>